<dbReference type="InterPro" id="IPR004305">
    <property type="entry name" value="Thiaminase-2/PQQC"/>
</dbReference>
<proteinExistence type="predicted"/>
<organism evidence="2 3">
    <name type="scientific">Asparagus officinalis</name>
    <name type="common">Garden asparagus</name>
    <dbReference type="NCBI Taxonomy" id="4686"/>
    <lineage>
        <taxon>Eukaryota</taxon>
        <taxon>Viridiplantae</taxon>
        <taxon>Streptophyta</taxon>
        <taxon>Embryophyta</taxon>
        <taxon>Tracheophyta</taxon>
        <taxon>Spermatophyta</taxon>
        <taxon>Magnoliopsida</taxon>
        <taxon>Liliopsida</taxon>
        <taxon>Asparagales</taxon>
        <taxon>Asparagaceae</taxon>
        <taxon>Asparagoideae</taxon>
        <taxon>Asparagus</taxon>
    </lineage>
</organism>
<dbReference type="Proteomes" id="UP000243459">
    <property type="component" value="Chromosome 4"/>
</dbReference>
<dbReference type="PANTHER" id="PTHR43198">
    <property type="entry name" value="BIFUNCTIONAL TH2 PROTEIN"/>
    <property type="match status" value="1"/>
</dbReference>
<dbReference type="SUPFAM" id="SSF56784">
    <property type="entry name" value="HAD-like"/>
    <property type="match status" value="1"/>
</dbReference>
<dbReference type="AlphaFoldDB" id="A0A5P1F7F7"/>
<evidence type="ECO:0000313" key="2">
    <source>
        <dbReference type="EMBL" id="ONK73663.1"/>
    </source>
</evidence>
<dbReference type="Gene3D" id="1.20.910.10">
    <property type="entry name" value="Heme oxygenase-like"/>
    <property type="match status" value="1"/>
</dbReference>
<dbReference type="GO" id="GO:0006772">
    <property type="term" value="P:thiamine metabolic process"/>
    <property type="evidence" value="ECO:0007669"/>
    <property type="project" value="UniProtKB-ARBA"/>
</dbReference>
<dbReference type="EMBL" id="CM007384">
    <property type="protein sequence ID" value="ONK73663.1"/>
    <property type="molecule type" value="Genomic_DNA"/>
</dbReference>
<feature type="domain" description="Thiaminase-2/PQQC" evidence="1">
    <location>
        <begin position="85"/>
        <end position="172"/>
    </location>
</feature>
<dbReference type="Gene3D" id="3.40.50.1000">
    <property type="entry name" value="HAD superfamily/HAD-like"/>
    <property type="match status" value="1"/>
</dbReference>
<dbReference type="InterPro" id="IPR023214">
    <property type="entry name" value="HAD_sf"/>
</dbReference>
<name>A0A5P1F7F7_ASPOF</name>
<accession>A0A5P1F7F7</accession>
<dbReference type="PANTHER" id="PTHR43198:SF2">
    <property type="entry name" value="SI:CH1073-67J19.1-RELATED"/>
    <property type="match status" value="1"/>
</dbReference>
<keyword evidence="3" id="KW-1185">Reference proteome</keyword>
<dbReference type="Pfam" id="PF03070">
    <property type="entry name" value="TENA_THI-4"/>
    <property type="match status" value="1"/>
</dbReference>
<dbReference type="Gramene" id="ONK73663">
    <property type="protein sequence ID" value="ONK73663"/>
    <property type="gene ID" value="A4U43_C04F33970"/>
</dbReference>
<dbReference type="CDD" id="cd19368">
    <property type="entry name" value="TenA_C_AtTH2-like"/>
    <property type="match status" value="1"/>
</dbReference>
<dbReference type="InterPro" id="IPR036412">
    <property type="entry name" value="HAD-like_sf"/>
</dbReference>
<evidence type="ECO:0000313" key="3">
    <source>
        <dbReference type="Proteomes" id="UP000243459"/>
    </source>
</evidence>
<reference evidence="3" key="1">
    <citation type="journal article" date="2017" name="Nat. Commun.">
        <title>The asparagus genome sheds light on the origin and evolution of a young Y chromosome.</title>
        <authorList>
            <person name="Harkess A."/>
            <person name="Zhou J."/>
            <person name="Xu C."/>
            <person name="Bowers J.E."/>
            <person name="Van der Hulst R."/>
            <person name="Ayyampalayam S."/>
            <person name="Mercati F."/>
            <person name="Riccardi P."/>
            <person name="McKain M.R."/>
            <person name="Kakrana A."/>
            <person name="Tang H."/>
            <person name="Ray J."/>
            <person name="Groenendijk J."/>
            <person name="Arikit S."/>
            <person name="Mathioni S.M."/>
            <person name="Nakano M."/>
            <person name="Shan H."/>
            <person name="Telgmann-Rauber A."/>
            <person name="Kanno A."/>
            <person name="Yue Z."/>
            <person name="Chen H."/>
            <person name="Li W."/>
            <person name="Chen Y."/>
            <person name="Xu X."/>
            <person name="Zhang Y."/>
            <person name="Luo S."/>
            <person name="Chen H."/>
            <person name="Gao J."/>
            <person name="Mao Z."/>
            <person name="Pires J.C."/>
            <person name="Luo M."/>
            <person name="Kudrna D."/>
            <person name="Wing R.A."/>
            <person name="Meyers B.C."/>
            <person name="Yi K."/>
            <person name="Kong H."/>
            <person name="Lavrijsen P."/>
            <person name="Sunseri F."/>
            <person name="Falavigna A."/>
            <person name="Ye Y."/>
            <person name="Leebens-Mack J.H."/>
            <person name="Chen G."/>
        </authorList>
    </citation>
    <scope>NUCLEOTIDE SEQUENCE [LARGE SCALE GENOMIC DNA]</scope>
    <source>
        <strain evidence="3">cv. DH0086</strain>
    </source>
</reference>
<dbReference type="InterPro" id="IPR050967">
    <property type="entry name" value="Thiamine_Salvage_TenA"/>
</dbReference>
<gene>
    <name evidence="2" type="ORF">A4U43_C04F33970</name>
</gene>
<dbReference type="GO" id="GO:0005829">
    <property type="term" value="C:cytosol"/>
    <property type="evidence" value="ECO:0007669"/>
    <property type="project" value="TreeGrafter"/>
</dbReference>
<dbReference type="SUPFAM" id="SSF48613">
    <property type="entry name" value="Heme oxygenase-like"/>
    <property type="match status" value="1"/>
</dbReference>
<dbReference type="OMA" id="HPYKKWF"/>
<sequence>MAAEYADDDDEKTVILDLRKATLEELKLHDSVMKEWGVDPNKEIAPNPATLKYTEFVLATAKGKVDGGKGPGQIATPFEKTKIAAYAISAMTPCMRLYAHLGKELQMFLPHDGGDHPYKKWIDYYSSKSFEAETVQIEELLDKLSVPLTGEELDLIEKLYHQAMKLETEFFSAQPITQQSVVPLTKLNDPIERLYIFSGFDLTCTIVDSSAILAEIAILTASKIDQGIAEAKKISSDMRSSWDALSSKYTEEYEACIEGLLPKEEVKEFDYEHLHKSLEQLANFEKRTNSRVVESGMLRGVNLHDIKRAGEHLKLHDGCKDFFQKIVKKKETLTVDLHILSYCWCADLIRSAFSSVGCLNELSIHSNEFNFEGSISTGEIDIKMQSPVDKVEAVNNVLNQNSSNKYLSVYIGGSVGDLLCLLKADVGIVVGSSGSLRRVGKQFGVSFVPLFPGVVAKQREGSAWRGLSGTLYTASNWSEIQAFVLGT</sequence>
<dbReference type="InterPro" id="IPR016084">
    <property type="entry name" value="Haem_Oase-like_multi-hlx"/>
</dbReference>
<evidence type="ECO:0000259" key="1">
    <source>
        <dbReference type="Pfam" id="PF03070"/>
    </source>
</evidence>
<protein>
    <recommendedName>
        <fullName evidence="1">Thiaminase-2/PQQC domain-containing protein</fullName>
    </recommendedName>
</protein>